<feature type="compositionally biased region" description="Basic residues" evidence="1">
    <location>
        <begin position="67"/>
        <end position="78"/>
    </location>
</feature>
<reference evidence="2 3" key="1">
    <citation type="journal article" date="2024" name="bioRxiv">
        <title>A reference genome for Trichogramma kaykai: A tiny desert-dwelling parasitoid wasp with competing sex-ratio distorters.</title>
        <authorList>
            <person name="Culotta J."/>
            <person name="Lindsey A.R."/>
        </authorList>
    </citation>
    <scope>NUCLEOTIDE SEQUENCE [LARGE SCALE GENOMIC DNA]</scope>
    <source>
        <strain evidence="2 3">KSX58</strain>
    </source>
</reference>
<protein>
    <submittedName>
        <fullName evidence="2">Uncharacterized protein</fullName>
    </submittedName>
</protein>
<evidence type="ECO:0000313" key="2">
    <source>
        <dbReference type="EMBL" id="KAL3395232.1"/>
    </source>
</evidence>
<feature type="compositionally biased region" description="Low complexity" evidence="1">
    <location>
        <begin position="79"/>
        <end position="88"/>
    </location>
</feature>
<feature type="compositionally biased region" description="Polar residues" evidence="1">
    <location>
        <begin position="45"/>
        <end position="54"/>
    </location>
</feature>
<comment type="caution">
    <text evidence="2">The sequence shown here is derived from an EMBL/GenBank/DDBJ whole genome shotgun (WGS) entry which is preliminary data.</text>
</comment>
<gene>
    <name evidence="2" type="ORF">TKK_010615</name>
</gene>
<name>A0ABD2WRW1_9HYME</name>
<keyword evidence="3" id="KW-1185">Reference proteome</keyword>
<sequence>MYTGNSPLMAAAQSSVASAGLLNMEALCQNKNPLVKTSMLSWLSGRNNNKTAPNLPTEKKTSPGVSWKRRGRERRRTCSCRPPRICDR</sequence>
<feature type="region of interest" description="Disordered" evidence="1">
    <location>
        <begin position="45"/>
        <end position="88"/>
    </location>
</feature>
<proteinExistence type="predicted"/>
<organism evidence="2 3">
    <name type="scientific">Trichogramma kaykai</name>
    <dbReference type="NCBI Taxonomy" id="54128"/>
    <lineage>
        <taxon>Eukaryota</taxon>
        <taxon>Metazoa</taxon>
        <taxon>Ecdysozoa</taxon>
        <taxon>Arthropoda</taxon>
        <taxon>Hexapoda</taxon>
        <taxon>Insecta</taxon>
        <taxon>Pterygota</taxon>
        <taxon>Neoptera</taxon>
        <taxon>Endopterygota</taxon>
        <taxon>Hymenoptera</taxon>
        <taxon>Apocrita</taxon>
        <taxon>Proctotrupomorpha</taxon>
        <taxon>Chalcidoidea</taxon>
        <taxon>Trichogrammatidae</taxon>
        <taxon>Trichogramma</taxon>
    </lineage>
</organism>
<accession>A0ABD2WRW1</accession>
<dbReference type="EMBL" id="JBJJXI010000084">
    <property type="protein sequence ID" value="KAL3395232.1"/>
    <property type="molecule type" value="Genomic_DNA"/>
</dbReference>
<evidence type="ECO:0000256" key="1">
    <source>
        <dbReference type="SAM" id="MobiDB-lite"/>
    </source>
</evidence>
<dbReference type="AlphaFoldDB" id="A0ABD2WRW1"/>
<evidence type="ECO:0000313" key="3">
    <source>
        <dbReference type="Proteomes" id="UP001627154"/>
    </source>
</evidence>
<dbReference type="Proteomes" id="UP001627154">
    <property type="component" value="Unassembled WGS sequence"/>
</dbReference>